<proteinExistence type="predicted"/>
<evidence type="ECO:0000313" key="1">
    <source>
        <dbReference type="EMBL" id="CAH3158968.1"/>
    </source>
</evidence>
<dbReference type="PANTHER" id="PTHR46704:SF1">
    <property type="entry name" value="TELOMERE LENGTH REGULATION PROTEIN TEL2 HOMOLOG"/>
    <property type="match status" value="1"/>
</dbReference>
<comment type="caution">
    <text evidence="1">The sequence shown here is derived from an EMBL/GenBank/DDBJ whole genome shotgun (WGS) entry which is preliminary data.</text>
</comment>
<accession>A0AAU9XU41</accession>
<gene>
    <name evidence="1" type="ORF">PMEA_00030751</name>
</gene>
<keyword evidence="2" id="KW-1185">Reference proteome</keyword>
<sequence>MVWARHRHGKSSKMHLISWNTLEKKAKSVLTFLPKLKPLYANSTIREHKRAAAFRKSKKDLDALPPTQDALILHIKRANYQTMVWNKALEPFPSLPKPEDSGWYYSEGLLKPKLMTREEVSAACLQLAYCGCSRGGRRMLCKPTLHLRSTISLLFQGM</sequence>
<protein>
    <submittedName>
        <fullName evidence="1">Uncharacterized protein</fullName>
    </submittedName>
</protein>
<dbReference type="EMBL" id="CALNXJ010000069">
    <property type="protein sequence ID" value="CAH3158968.1"/>
    <property type="molecule type" value="Genomic_DNA"/>
</dbReference>
<organism evidence="1 2">
    <name type="scientific">Pocillopora meandrina</name>
    <dbReference type="NCBI Taxonomy" id="46732"/>
    <lineage>
        <taxon>Eukaryota</taxon>
        <taxon>Metazoa</taxon>
        <taxon>Cnidaria</taxon>
        <taxon>Anthozoa</taxon>
        <taxon>Hexacorallia</taxon>
        <taxon>Scleractinia</taxon>
        <taxon>Astrocoeniina</taxon>
        <taxon>Pocilloporidae</taxon>
        <taxon>Pocillopora</taxon>
    </lineage>
</organism>
<name>A0AAU9XU41_9CNID</name>
<dbReference type="Proteomes" id="UP001159428">
    <property type="component" value="Unassembled WGS sequence"/>
</dbReference>
<evidence type="ECO:0000313" key="2">
    <source>
        <dbReference type="Proteomes" id="UP001159428"/>
    </source>
</evidence>
<dbReference type="AlphaFoldDB" id="A0AAU9XU41"/>
<dbReference type="PANTHER" id="PTHR46704">
    <property type="entry name" value="CXC DOMAIN-CONTAINING PROTEIN-RELATED"/>
    <property type="match status" value="1"/>
</dbReference>
<reference evidence="1 2" key="1">
    <citation type="submission" date="2022-05" db="EMBL/GenBank/DDBJ databases">
        <authorList>
            <consortium name="Genoscope - CEA"/>
            <person name="William W."/>
        </authorList>
    </citation>
    <scope>NUCLEOTIDE SEQUENCE [LARGE SCALE GENOMIC DNA]</scope>
</reference>